<dbReference type="AlphaFoldDB" id="A0AAW2GLN6"/>
<organism evidence="1 2">
    <name type="scientific">Cardiocondyla obscurior</name>
    <dbReference type="NCBI Taxonomy" id="286306"/>
    <lineage>
        <taxon>Eukaryota</taxon>
        <taxon>Metazoa</taxon>
        <taxon>Ecdysozoa</taxon>
        <taxon>Arthropoda</taxon>
        <taxon>Hexapoda</taxon>
        <taxon>Insecta</taxon>
        <taxon>Pterygota</taxon>
        <taxon>Neoptera</taxon>
        <taxon>Endopterygota</taxon>
        <taxon>Hymenoptera</taxon>
        <taxon>Apocrita</taxon>
        <taxon>Aculeata</taxon>
        <taxon>Formicoidea</taxon>
        <taxon>Formicidae</taxon>
        <taxon>Myrmicinae</taxon>
        <taxon>Cardiocondyla</taxon>
    </lineage>
</organism>
<keyword evidence="2" id="KW-1185">Reference proteome</keyword>
<reference evidence="1 2" key="1">
    <citation type="submission" date="2023-03" db="EMBL/GenBank/DDBJ databases">
        <title>High recombination rates correlate with genetic variation in Cardiocondyla obscurior ants.</title>
        <authorList>
            <person name="Errbii M."/>
        </authorList>
    </citation>
    <scope>NUCLEOTIDE SEQUENCE [LARGE SCALE GENOMIC DNA]</scope>
    <source>
        <strain evidence="1">Alpha-2009</strain>
        <tissue evidence="1">Whole body</tissue>
    </source>
</reference>
<comment type="caution">
    <text evidence="1">The sequence shown here is derived from an EMBL/GenBank/DDBJ whole genome shotgun (WGS) entry which is preliminary data.</text>
</comment>
<dbReference type="EMBL" id="JADYXP020000003">
    <property type="protein sequence ID" value="KAL0128615.1"/>
    <property type="molecule type" value="Genomic_DNA"/>
</dbReference>
<name>A0AAW2GLN6_9HYME</name>
<dbReference type="Proteomes" id="UP001430953">
    <property type="component" value="Unassembled WGS sequence"/>
</dbReference>
<accession>A0AAW2GLN6</accession>
<sequence length="54" mass="5752">MLLTSRASTTAPHNSKRGKVMVLLFTGATRDLAHSNLATALPLVSIAWTYAQAP</sequence>
<gene>
    <name evidence="1" type="ORF">PUN28_003769</name>
</gene>
<proteinExistence type="predicted"/>
<evidence type="ECO:0000313" key="2">
    <source>
        <dbReference type="Proteomes" id="UP001430953"/>
    </source>
</evidence>
<protein>
    <submittedName>
        <fullName evidence="1">Uncharacterized protein</fullName>
    </submittedName>
</protein>
<evidence type="ECO:0000313" key="1">
    <source>
        <dbReference type="EMBL" id="KAL0128615.1"/>
    </source>
</evidence>